<dbReference type="Proteomes" id="UP000029424">
    <property type="component" value="Chromosome 1"/>
</dbReference>
<dbReference type="InterPro" id="IPR013517">
    <property type="entry name" value="FG-GAP"/>
</dbReference>
<dbReference type="InterPro" id="IPR028994">
    <property type="entry name" value="Integrin_alpha_N"/>
</dbReference>
<dbReference type="RefSeq" id="WP_038802474.1">
    <property type="nucleotide sequence ID" value="NZ_CP008726.1"/>
</dbReference>
<evidence type="ECO:0000259" key="7">
    <source>
        <dbReference type="Pfam" id="PF12256"/>
    </source>
</evidence>
<dbReference type="Pfam" id="PF13517">
    <property type="entry name" value="FG-GAP_3"/>
    <property type="match status" value="2"/>
</dbReference>
<dbReference type="InterPro" id="IPR006530">
    <property type="entry name" value="YD"/>
</dbReference>
<dbReference type="InterPro" id="IPR050708">
    <property type="entry name" value="T6SS_VgrG/RHS"/>
</dbReference>
<evidence type="ECO:0000256" key="2">
    <source>
        <dbReference type="ARBA" id="ARBA00022525"/>
    </source>
</evidence>
<keyword evidence="6" id="KW-0812">Transmembrane</keyword>
<gene>
    <name evidence="8" type="ORF">DM82_17</name>
</gene>
<comment type="subcellular location">
    <subcellularLocation>
        <location evidence="1">Secreted</location>
    </subcellularLocation>
</comment>
<reference evidence="8 9" key="1">
    <citation type="submission" date="2014-06" db="EMBL/GenBank/DDBJ databases">
        <authorList>
            <person name="Bishop-Lilly K.A."/>
            <person name="Broomall S.M."/>
            <person name="Chain P.S."/>
            <person name="Chertkov O."/>
            <person name="Coyne S.R."/>
            <person name="Daligault H.E."/>
            <person name="Davenport K.W."/>
            <person name="Erkkila T."/>
            <person name="Frey K.G."/>
            <person name="Gibbons H.S."/>
            <person name="Gu W."/>
            <person name="Jaissle J."/>
            <person name="Johnson S.L."/>
            <person name="Koroleva G.I."/>
            <person name="Ladner J.T."/>
            <person name="Lo C.-C."/>
            <person name="Minogue T.D."/>
            <person name="Munk C."/>
            <person name="Palacios G.F."/>
            <person name="Redden C.L."/>
            <person name="Rosenzweig C.N."/>
            <person name="Scholz M.B."/>
            <person name="Teshima H."/>
            <person name="Xu Y."/>
        </authorList>
    </citation>
    <scope>NUCLEOTIDE SEQUENCE [LARGE SCALE GENOMIC DNA]</scope>
    <source>
        <strain evidence="8 9">EO147</strain>
    </source>
</reference>
<evidence type="ECO:0000313" key="8">
    <source>
        <dbReference type="EMBL" id="AIO65158.1"/>
    </source>
</evidence>
<feature type="transmembrane region" description="Helical" evidence="6">
    <location>
        <begin position="1708"/>
        <end position="1733"/>
    </location>
</feature>
<dbReference type="KEGG" id="bok:DM82_17"/>
<proteinExistence type="predicted"/>
<keyword evidence="4" id="KW-0843">Virulence</keyword>
<dbReference type="Gene3D" id="2.180.10.10">
    <property type="entry name" value="RHS repeat-associated core"/>
    <property type="match status" value="2"/>
</dbReference>
<dbReference type="Pfam" id="PF12256">
    <property type="entry name" value="TcdB_toxin_midN"/>
    <property type="match status" value="1"/>
</dbReference>
<dbReference type="InterPro" id="IPR022385">
    <property type="entry name" value="Rhs_assc_core"/>
</dbReference>
<sequence length="2031" mass="210698">MAKTSGTADEILNLPSGGGSVSGDGGDFSVDLNTGTATLKFDLTVPAGPNGITPPHTLQYSAGAGDGPFGIGWSLGLMTIRRKITPAAGGAEPAPPGACTLVGVGELVDMGAQRFRPIVDATGLLIEFTGASWTAADKSDTQYTLGTTANAQIGGGALPVAWLVDRCTDSAGNAIAYTWLADGGSRVPQTIAWGAYQLVFAYESRPDVLVDGSYGAPVTLDKRCSRIELHVTTEARSLVRSWTLLYDDDHGHGRSKLATIREQGHAADGSVLTAPDRTFAYSKFGAPALVPVTGWTTPLSDPNTDLVDLNGDGLPDIVHLGQGMPTMHPNLGGGRFGAPRPLARTAAPLRLSAPSVAFADMSGNGSVDVLVLDEPFSGYYPLSAPGGAEPTGFGRPIVFERAPAVSPGDVRLRFLDLNGDGITDILLDTGRGWLMYLRDGPTTWSDAPRVLPPARTPPVSLADPHVHLADMTGDGLMDIVRVTGGGVTYWPARADGGWDAAISMTPSPAFARDFDPHRLALYDVDGDGCADLVYVGLQSVTLWRNVGATRLAAPIAIAGTPIALPGSYRVVDLLGSGTAGVHFQLPSIAGASRQSYLDLGGGTKPYLLSDLSHGAAQSTRVRYRTSTEYARDDAQAGQPWRTYHPFPIQCVAGTDQTDHGTGATTTTRYAYHDARYDPGTRTFLGFGRVDSEQLGDATCPTLRVETTFHLGLDPADPSRPLTGDEALKLGALRRKPLVTATYGLDGSALESRPYSVTRHAYDALLVASSLGDGKRIAVPYCTTSTEERWERQNAIVSTRTVDYLAITNEGDVTLQRTHAQRTGVAAPDQDVTTTTTLATGGKNLRMPARVTQTAPDGGIVSESVCFYDGDAFAGLPEGQATRGLVTRIEDRVFDDAFVASIWGESAPGLTQYGYHRLPGDATGWWKTRRAHERGSNATGPTLATKGPLGATQTLQYDASGQRVVKVIDALGNAVSATTDARAFQTASLTDANGHLTTDVFDALGRVVATIGPLDTAALPSIAFSYAAGAISTITSATRSAHGANDTVPAVTWIDGAGNVLGKGTPAAAAGQWTVTNAVRRNARGIVAASFLPYTATGDAWQPPPDGTGATTSIYDALGRLVRLARPDGLVVTSRREGDAVITSETWPGGAAVDVERHIYDAAGQLVSVARNAGDHWVEQRYGYAPSGKVSHVTLPGGAQIVFTLDLLGRVFVQQSPDTGRTVFLLDASDNQRARTNAAGQIVRTDVDAMNRVTNVYHDAETTPRVRYEYVDANGTPPADDITANRFTRLWRITDEIGTLVFEYDEAGRKTSTARAVTGTGQRFVTRRTYDALGRTASATLPATASGGAGRTIEYGYAADGRLVSASGVVNEAAYDPFGRLTSIDYANGASTLTDYAANAGGIARVRVLDASQNVLRDTTLTRGDGFVKTLASANAADDSVDFGYDTLRRLTSANYRQGAAAADAHGWSFDDAFNATAVTDAGALTYEAGTHRLASIGGAPIAFDSAGRMTTGRFGAATFDAADHLTGVTLPDATHIAHTYDYQGRRVRSTTNGAQTYFSPTEDVEFQGDTAIVWITFGRQRIAADIGGALTFVHPNALGVMDLVTDSNGAYGTRVRQTPFGYARPADGAAPTGSVAAVALALGTTDATGLVCHGLRWYDPRVGQFISPDPIVTSVYTVGSWNPYVYCLGNPILLADPNGCSFLSVLEIIGIAILAAACVVGAIFTGGATLVALGVLSANIGGWLLAGVALGSLGGAIAGELAAQKAGGNLWAGAFLGAFLGGATSLIGGALGGAAAAGIDTLIGGTKTFLSFVAAGAIQGTLAGAGTGLAIGYAGGKGNAESMLIAMAKGAAWGAVLGTLLGAGIGAIAGTGISGAAKPDNFLNIGAFGQKFADFTSTSTAINSADNAAGVTESLAQLSMPGGFNASNMLGLLPNLVTTNEQAAGWFSIPISWLGPGVLNDAGFAGLVDTSMALDQAGLSYAHQISLLLGAAPYFIDYAATMAQIVDTSGVNNFETAFNRAFGSGSPSNTG</sequence>
<dbReference type="PANTHER" id="PTHR32305">
    <property type="match status" value="1"/>
</dbReference>
<evidence type="ECO:0000256" key="4">
    <source>
        <dbReference type="ARBA" id="ARBA00023026"/>
    </source>
</evidence>
<keyword evidence="6" id="KW-1133">Transmembrane helix</keyword>
<dbReference type="NCBIfam" id="TIGR03696">
    <property type="entry name" value="Rhs_assc_core"/>
    <property type="match status" value="1"/>
</dbReference>
<dbReference type="GO" id="GO:0005576">
    <property type="term" value="C:extracellular region"/>
    <property type="evidence" value="ECO:0007669"/>
    <property type="project" value="UniProtKB-SubCell"/>
</dbReference>
<feature type="domain" description="Insecticide toxin TcdB middle/N-terminal" evidence="7">
    <location>
        <begin position="567"/>
        <end position="692"/>
    </location>
</feature>
<keyword evidence="9" id="KW-1185">Reference proteome</keyword>
<feature type="transmembrane region" description="Helical" evidence="6">
    <location>
        <begin position="1851"/>
        <end position="1873"/>
    </location>
</feature>
<keyword evidence="3" id="KW-0732">Signal</keyword>
<accession>A0AAI8B3V0</accession>
<organism evidence="8 9">
    <name type="scientific">Burkholderia oklahomensis</name>
    <dbReference type="NCBI Taxonomy" id="342113"/>
    <lineage>
        <taxon>Bacteria</taxon>
        <taxon>Pseudomonadati</taxon>
        <taxon>Pseudomonadota</taxon>
        <taxon>Betaproteobacteria</taxon>
        <taxon>Burkholderiales</taxon>
        <taxon>Burkholderiaceae</taxon>
        <taxon>Burkholderia</taxon>
        <taxon>pseudomallei group</taxon>
    </lineage>
</organism>
<dbReference type="NCBIfam" id="TIGR01643">
    <property type="entry name" value="YD_repeat_2x"/>
    <property type="match status" value="1"/>
</dbReference>
<keyword evidence="2" id="KW-0964">Secreted</keyword>
<name>A0AAI8B3V0_9BURK</name>
<dbReference type="PANTHER" id="PTHR32305:SF15">
    <property type="entry name" value="PROTEIN RHSA-RELATED"/>
    <property type="match status" value="1"/>
</dbReference>
<feature type="transmembrane region" description="Helical" evidence="6">
    <location>
        <begin position="1740"/>
        <end position="1758"/>
    </location>
</feature>
<protein>
    <submittedName>
        <fullName evidence="8">RHS repeat-associated core domain protein</fullName>
    </submittedName>
</protein>
<evidence type="ECO:0000313" key="9">
    <source>
        <dbReference type="Proteomes" id="UP000029424"/>
    </source>
</evidence>
<dbReference type="Pfam" id="PF03534">
    <property type="entry name" value="SpvB"/>
    <property type="match status" value="1"/>
</dbReference>
<dbReference type="InterPro" id="IPR022045">
    <property type="entry name" value="TcdB_toxin_mid/N"/>
</dbReference>
<feature type="transmembrane region" description="Helical" evidence="6">
    <location>
        <begin position="1770"/>
        <end position="1797"/>
    </location>
</feature>
<dbReference type="SUPFAM" id="SSF69318">
    <property type="entry name" value="Integrin alpha N-terminal domain"/>
    <property type="match status" value="1"/>
</dbReference>
<feature type="compositionally biased region" description="Gly residues" evidence="5">
    <location>
        <begin position="16"/>
        <end position="25"/>
    </location>
</feature>
<feature type="region of interest" description="Disordered" evidence="5">
    <location>
        <begin position="1"/>
        <end position="25"/>
    </location>
</feature>
<keyword evidence="6" id="KW-0472">Membrane</keyword>
<evidence type="ECO:0000256" key="3">
    <source>
        <dbReference type="ARBA" id="ARBA00022729"/>
    </source>
</evidence>
<dbReference type="GO" id="GO:0005737">
    <property type="term" value="C:cytoplasm"/>
    <property type="evidence" value="ECO:0007669"/>
    <property type="project" value="InterPro"/>
</dbReference>
<dbReference type="EMBL" id="CP008726">
    <property type="protein sequence ID" value="AIO65158.1"/>
    <property type="molecule type" value="Genomic_DNA"/>
</dbReference>
<feature type="transmembrane region" description="Helical" evidence="6">
    <location>
        <begin position="1809"/>
        <end position="1831"/>
    </location>
</feature>
<dbReference type="InterPro" id="IPR003284">
    <property type="entry name" value="Sal_SpvB"/>
</dbReference>
<evidence type="ECO:0000256" key="1">
    <source>
        <dbReference type="ARBA" id="ARBA00004613"/>
    </source>
</evidence>
<evidence type="ECO:0000256" key="6">
    <source>
        <dbReference type="SAM" id="Phobius"/>
    </source>
</evidence>
<evidence type="ECO:0000256" key="5">
    <source>
        <dbReference type="SAM" id="MobiDB-lite"/>
    </source>
</evidence>